<dbReference type="EnsemblMetazoa" id="PPA27961.1">
    <property type="protein sequence ID" value="PPA27961.1"/>
    <property type="gene ID" value="WBGene00117515"/>
</dbReference>
<keyword evidence="2" id="KW-0472">Membrane</keyword>
<name>A0A2A6CH87_PRIPA</name>
<feature type="transmembrane region" description="Helical" evidence="2">
    <location>
        <begin position="1365"/>
        <end position="1389"/>
    </location>
</feature>
<keyword evidence="3" id="KW-0732">Signal</keyword>
<evidence type="ECO:0000256" key="3">
    <source>
        <dbReference type="SAM" id="SignalP"/>
    </source>
</evidence>
<dbReference type="Proteomes" id="UP000005239">
    <property type="component" value="Unassembled WGS sequence"/>
</dbReference>
<gene>
    <name evidence="4" type="primary">WBGene00117515</name>
</gene>
<accession>A0A2A6CH87</accession>
<organism evidence="4 5">
    <name type="scientific">Pristionchus pacificus</name>
    <name type="common">Parasitic nematode worm</name>
    <dbReference type="NCBI Taxonomy" id="54126"/>
    <lineage>
        <taxon>Eukaryota</taxon>
        <taxon>Metazoa</taxon>
        <taxon>Ecdysozoa</taxon>
        <taxon>Nematoda</taxon>
        <taxon>Chromadorea</taxon>
        <taxon>Rhabditida</taxon>
        <taxon>Rhabditina</taxon>
        <taxon>Diplogasteromorpha</taxon>
        <taxon>Diplogasteroidea</taxon>
        <taxon>Neodiplogasteridae</taxon>
        <taxon>Pristionchus</taxon>
    </lineage>
</organism>
<feature type="signal peptide" evidence="3">
    <location>
        <begin position="1"/>
        <end position="16"/>
    </location>
</feature>
<feature type="chain" id="PRO_5043343804" evidence="3">
    <location>
        <begin position="17"/>
        <end position="1435"/>
    </location>
</feature>
<feature type="transmembrane region" description="Helical" evidence="2">
    <location>
        <begin position="1338"/>
        <end position="1358"/>
    </location>
</feature>
<sequence length="1435" mass="156202">MRRPILIFLTCSYVHAWKADFKCGAKEVIEKLGVDMKGLVERTDKLIEVLKEKKPVESAANPIEEQETLESDVHAKLFHSIKQPNTAKTPKPAEVKDETNKKATNSLINFKNGTIPENFILIATADLFPDEKIIAVFDKIYKLLNNPEVKKAVDKSCNPDKCEHPFPSLIKSKDDNLKKLKSAINIYRNRPTSEKVKETVVSNLAVNFAQEQNHLKSTIQFELHPDDASSINYLSGQPIDISLPADVLADVYNGSNPRKLEVSNTLKDVSTVLRAARSALAACQAIPDIDGSKMCSQGNIPFLFTLDPSQMKAFDDLVADYNKRNREGGSIGVVEQYRKLLNNNAIVQCGDTKGHSIMRLLLFVILTWHCIAALKAKYTPAETEAIDKLEEDTKGLDGKIDNLIKSLNDRTDKNVKPAQGEKELDKTQMGEVTKVIEELKKFKNGTIPAKFNVNAINDLFPNNSTANVFIAVKRLLENADKAVKYCLAGQQCTHPLAKLYGEKGADKAKNVKLFETAEKAYSNRDTEQIVLEKLPSLLMKFPIEFSHFHSYIDYQLAKFPGEAKRILSVLPKEFALPNMTDAINTIGQQQPGVREVLSNLTTILQNVGSVLDQCRKISTGSDEVPCSKGDKIPLVFTLDPSNIQALKTMVTNYEKRPLGPDSVPTTVDPKAPSNSTNAPVVDSSSVATTAASTDNNGGHPKPDDKTKSGTCCQLCLLPAMPASQGNCQSGNQCNCGCSCSGNTRGCRAQSKCCSSSNHCKDNCCEKGHHEDKKPVVHTEVITIPSAKASSSSSSMATFISAVSLMNSQLFLLHTKDDILKLLLLKVVTPPIKKQIAKFVQQMRTNDPENDPVLTFAGGPFMKFDELLTIPKFDGKEPPEPNILSALKATYGVLVQVKLAIDECMKKKSCKIEDFDFGYAAVPSNLKVFKEAVTNYEKRFDPAPAPVTIPVPVTPQTLAATTTTPAPDKDPLSISSSTIAATTATTAPDTEPTLTATTIIPPANTTSAPDVVTTTTATTTALGNNGGSPKPDDVKTLKNCCELCLPLVIHPSQGNCQNGIEFNCGCCFNSGITRGCRAHNKCCCSNTKRKEKCYEKKHDKKPVLHTDFMNVPPGSSSLISAQSRPSVRPIPDIPGLLITGRRPAAAVSQVPIDPSSNSSDPEPTSPVAPNVELTTQQPNTITQKTENSSKNCCQLCLLPAMPACQGNGQSGNQCNCGCSCNSGNTRGCRAQNKCCSSNNHCKGCEKEHDKKSIVHTEVITLPPASSSSAPMVALFSAISYATLPLYKSRMVCRCCVTSTSAVLFSTVQLIVCALVGLMLGENIQRAMMEKKEPASVDMILMGIMISMIVCALAVLYGIVTRKAKPIICAMFLMLVIFLICTIRLGYIMYILGHAVQSRESRDRISRLGEATAVIATSWFFLLLALIVYNRAREDIE</sequence>
<accession>A0A8R1YK80</accession>
<keyword evidence="2" id="KW-0812">Transmembrane</keyword>
<feature type="compositionally biased region" description="Low complexity" evidence="1">
    <location>
        <begin position="680"/>
        <end position="694"/>
    </location>
</feature>
<evidence type="ECO:0000313" key="4">
    <source>
        <dbReference type="EnsemblMetazoa" id="PPA27961.1"/>
    </source>
</evidence>
<feature type="region of interest" description="Disordered" evidence="1">
    <location>
        <begin position="654"/>
        <end position="706"/>
    </location>
</feature>
<evidence type="ECO:0000313" key="5">
    <source>
        <dbReference type="Proteomes" id="UP000005239"/>
    </source>
</evidence>
<evidence type="ECO:0000256" key="2">
    <source>
        <dbReference type="SAM" id="Phobius"/>
    </source>
</evidence>
<reference evidence="4" key="2">
    <citation type="submission" date="2022-06" db="UniProtKB">
        <authorList>
            <consortium name="EnsemblMetazoa"/>
        </authorList>
    </citation>
    <scope>IDENTIFICATION</scope>
    <source>
        <strain evidence="4">PS312</strain>
    </source>
</reference>
<proteinExistence type="predicted"/>
<keyword evidence="5" id="KW-1185">Reference proteome</keyword>
<keyword evidence="2" id="KW-1133">Transmembrane helix</keyword>
<feature type="transmembrane region" description="Helical" evidence="2">
    <location>
        <begin position="1409"/>
        <end position="1427"/>
    </location>
</feature>
<reference evidence="5" key="1">
    <citation type="journal article" date="2008" name="Nat. Genet.">
        <title>The Pristionchus pacificus genome provides a unique perspective on nematode lifestyle and parasitism.</title>
        <authorList>
            <person name="Dieterich C."/>
            <person name="Clifton S.W."/>
            <person name="Schuster L.N."/>
            <person name="Chinwalla A."/>
            <person name="Delehaunty K."/>
            <person name="Dinkelacker I."/>
            <person name="Fulton L."/>
            <person name="Fulton R."/>
            <person name="Godfrey J."/>
            <person name="Minx P."/>
            <person name="Mitreva M."/>
            <person name="Roeseler W."/>
            <person name="Tian H."/>
            <person name="Witte H."/>
            <person name="Yang S.P."/>
            <person name="Wilson R.K."/>
            <person name="Sommer R.J."/>
        </authorList>
    </citation>
    <scope>NUCLEOTIDE SEQUENCE [LARGE SCALE GENOMIC DNA]</scope>
    <source>
        <strain evidence="5">PS312</strain>
    </source>
</reference>
<feature type="region of interest" description="Disordered" evidence="1">
    <location>
        <begin position="1143"/>
        <end position="1175"/>
    </location>
</feature>
<protein>
    <submittedName>
        <fullName evidence="4">Uncharacterized protein</fullName>
    </submittedName>
</protein>
<evidence type="ECO:0000256" key="1">
    <source>
        <dbReference type="SAM" id="MobiDB-lite"/>
    </source>
</evidence>
<feature type="transmembrane region" description="Helical" evidence="2">
    <location>
        <begin position="1297"/>
        <end position="1318"/>
    </location>
</feature>
<feature type="transmembrane region" description="Helical" evidence="2">
    <location>
        <begin position="1267"/>
        <end position="1285"/>
    </location>
</feature>